<dbReference type="Pfam" id="PF13237">
    <property type="entry name" value="Fer4_10"/>
    <property type="match status" value="1"/>
</dbReference>
<keyword evidence="8" id="KW-1133">Transmembrane helix</keyword>
<organism evidence="10 11">
    <name type="scientific">Campylobacter majalis</name>
    <dbReference type="NCBI Taxonomy" id="2790656"/>
    <lineage>
        <taxon>Bacteria</taxon>
        <taxon>Pseudomonadati</taxon>
        <taxon>Campylobacterota</taxon>
        <taxon>Epsilonproteobacteria</taxon>
        <taxon>Campylobacterales</taxon>
        <taxon>Campylobacteraceae</taxon>
        <taxon>Campylobacter</taxon>
    </lineage>
</organism>
<feature type="transmembrane region" description="Helical" evidence="8">
    <location>
        <begin position="121"/>
        <end position="147"/>
    </location>
</feature>
<keyword evidence="6" id="KW-0408">Iron</keyword>
<evidence type="ECO:0000256" key="4">
    <source>
        <dbReference type="ARBA" id="ARBA00022737"/>
    </source>
</evidence>
<dbReference type="Pfam" id="PF12801">
    <property type="entry name" value="Fer4_5"/>
    <property type="match status" value="2"/>
</dbReference>
<reference evidence="10 11" key="1">
    <citation type="submission" date="2020-11" db="EMBL/GenBank/DDBJ databases">
        <authorList>
            <person name="Peeters C."/>
        </authorList>
    </citation>
    <scope>NUCLEOTIDE SEQUENCE [LARGE SCALE GENOMIC DNA]</scope>
    <source>
        <strain evidence="10 11">LMG 7974</strain>
    </source>
</reference>
<gene>
    <name evidence="10" type="primary">napH</name>
    <name evidence="10" type="ORF">LMG7974_01198</name>
</gene>
<evidence type="ECO:0000256" key="1">
    <source>
        <dbReference type="ARBA" id="ARBA00022448"/>
    </source>
</evidence>
<feature type="domain" description="4Fe-4S ferredoxin-type" evidence="9">
    <location>
        <begin position="229"/>
        <end position="258"/>
    </location>
</feature>
<evidence type="ECO:0000259" key="9">
    <source>
        <dbReference type="PROSITE" id="PS51379"/>
    </source>
</evidence>
<dbReference type="NCBIfam" id="NF007013">
    <property type="entry name" value="PRK09477.1"/>
    <property type="match status" value="1"/>
</dbReference>
<dbReference type="PROSITE" id="PS51379">
    <property type="entry name" value="4FE4S_FER_2"/>
    <property type="match status" value="2"/>
</dbReference>
<evidence type="ECO:0000256" key="6">
    <source>
        <dbReference type="ARBA" id="ARBA00023004"/>
    </source>
</evidence>
<dbReference type="RefSeq" id="WP_229933041.1">
    <property type="nucleotide sequence ID" value="NZ_CAJHOF010000010.1"/>
</dbReference>
<accession>A0ABM8Q7X3</accession>
<evidence type="ECO:0000313" key="11">
    <source>
        <dbReference type="Proteomes" id="UP000789803"/>
    </source>
</evidence>
<feature type="transmembrane region" description="Helical" evidence="8">
    <location>
        <begin position="153"/>
        <end position="174"/>
    </location>
</feature>
<keyword evidence="11" id="KW-1185">Reference proteome</keyword>
<keyword evidence="2" id="KW-0004">4Fe-4S</keyword>
<evidence type="ECO:0000313" key="10">
    <source>
        <dbReference type="EMBL" id="CAD7288888.1"/>
    </source>
</evidence>
<dbReference type="Gene3D" id="3.30.70.20">
    <property type="match status" value="1"/>
</dbReference>
<dbReference type="Proteomes" id="UP000789803">
    <property type="component" value="Unassembled WGS sequence"/>
</dbReference>
<dbReference type="InterPro" id="IPR017900">
    <property type="entry name" value="4Fe4S_Fe_S_CS"/>
</dbReference>
<keyword evidence="1" id="KW-0813">Transport</keyword>
<dbReference type="PANTHER" id="PTHR30176">
    <property type="entry name" value="FERREDOXIN-TYPE PROTEIN NAPH"/>
    <property type="match status" value="1"/>
</dbReference>
<dbReference type="EMBL" id="CAJHOF010000010">
    <property type="protein sequence ID" value="CAD7288888.1"/>
    <property type="molecule type" value="Genomic_DNA"/>
</dbReference>
<dbReference type="InterPro" id="IPR011886">
    <property type="entry name" value="NapH_MauN"/>
</dbReference>
<keyword evidence="8" id="KW-0472">Membrane</keyword>
<dbReference type="InterPro" id="IPR017896">
    <property type="entry name" value="4Fe4S_Fe-S-bd"/>
</dbReference>
<evidence type="ECO:0000256" key="8">
    <source>
        <dbReference type="SAM" id="Phobius"/>
    </source>
</evidence>
<dbReference type="PANTHER" id="PTHR30176:SF3">
    <property type="entry name" value="FERREDOXIN-TYPE PROTEIN NAPH"/>
    <property type="match status" value="1"/>
</dbReference>
<keyword evidence="4" id="KW-0677">Repeat</keyword>
<sequence>MKILLFRRLVQFGILALFVAGNFYGIKILSGDFGSSLLFDKIALADPFAVVQLLLAGMGFSTSVIIGAILVLIFYAIIAPRAFCGWVCPVNIISDLAFNLRLKLGFENDKSTINISRNFRYILLVLTLLLSLVLGVAAFEMVSFVGLVSRGIVFLQGSVVAVIGCILAFDMFILKRGVCNYICPLGAFYAVVSKFSLLRIKHDVSKCTNCAKCLKICPENHVLDMIAKRSDIVKNSECISCGRCIDVCEDDALGFSIRNLRS</sequence>
<name>A0ABM8Q7X3_9BACT</name>
<evidence type="ECO:0000256" key="5">
    <source>
        <dbReference type="ARBA" id="ARBA00022982"/>
    </source>
</evidence>
<feature type="domain" description="4Fe-4S ferredoxin-type" evidence="9">
    <location>
        <begin position="198"/>
        <end position="228"/>
    </location>
</feature>
<dbReference type="NCBIfam" id="TIGR02163">
    <property type="entry name" value="napH"/>
    <property type="match status" value="1"/>
</dbReference>
<keyword evidence="5" id="KW-0249">Electron transport</keyword>
<evidence type="ECO:0000256" key="2">
    <source>
        <dbReference type="ARBA" id="ARBA00022485"/>
    </source>
</evidence>
<dbReference type="PROSITE" id="PS00198">
    <property type="entry name" value="4FE4S_FER_1"/>
    <property type="match status" value="2"/>
</dbReference>
<keyword evidence="8" id="KW-0812">Transmembrane</keyword>
<protein>
    <submittedName>
        <fullName evidence="10">Ferredoxin-type protein NapH</fullName>
    </submittedName>
</protein>
<evidence type="ECO:0000256" key="3">
    <source>
        <dbReference type="ARBA" id="ARBA00022723"/>
    </source>
</evidence>
<keyword evidence="3" id="KW-0479">Metal-binding</keyword>
<comment type="caution">
    <text evidence="10">The sequence shown here is derived from an EMBL/GenBank/DDBJ whole genome shotgun (WGS) entry which is preliminary data.</text>
</comment>
<proteinExistence type="predicted"/>
<dbReference type="InterPro" id="IPR051684">
    <property type="entry name" value="Electron_Trans/Redox"/>
</dbReference>
<dbReference type="SUPFAM" id="SSF54862">
    <property type="entry name" value="4Fe-4S ferredoxins"/>
    <property type="match status" value="1"/>
</dbReference>
<keyword evidence="7" id="KW-0411">Iron-sulfur</keyword>
<feature type="transmembrane region" description="Helical" evidence="8">
    <location>
        <begin position="49"/>
        <end position="77"/>
    </location>
</feature>
<evidence type="ECO:0000256" key="7">
    <source>
        <dbReference type="ARBA" id="ARBA00023014"/>
    </source>
</evidence>